<protein>
    <recommendedName>
        <fullName evidence="4">NHL repeat-containing protein</fullName>
    </recommendedName>
</protein>
<reference evidence="2 3" key="1">
    <citation type="submission" date="2020-08" db="EMBL/GenBank/DDBJ databases">
        <title>Novel species isolated from subtropical streams in China.</title>
        <authorList>
            <person name="Lu H."/>
        </authorList>
    </citation>
    <scope>NUCLEOTIDE SEQUENCE [LARGE SCALE GENOMIC DNA]</scope>
    <source>
        <strain evidence="2 3">LX15W</strain>
    </source>
</reference>
<feature type="chain" id="PRO_5047169759" description="NHL repeat-containing protein" evidence="1">
    <location>
        <begin position="18"/>
        <end position="738"/>
    </location>
</feature>
<evidence type="ECO:0000313" key="3">
    <source>
        <dbReference type="Proteomes" id="UP000624279"/>
    </source>
</evidence>
<dbReference type="PANTHER" id="PTHR13833">
    <property type="match status" value="1"/>
</dbReference>
<evidence type="ECO:0008006" key="4">
    <source>
        <dbReference type="Google" id="ProtNLM"/>
    </source>
</evidence>
<dbReference type="PANTHER" id="PTHR13833:SF71">
    <property type="entry name" value="NHL DOMAIN-CONTAINING PROTEIN"/>
    <property type="match status" value="1"/>
</dbReference>
<dbReference type="Proteomes" id="UP000624279">
    <property type="component" value="Unassembled WGS sequence"/>
</dbReference>
<evidence type="ECO:0000256" key="1">
    <source>
        <dbReference type="SAM" id="SignalP"/>
    </source>
</evidence>
<evidence type="ECO:0000313" key="2">
    <source>
        <dbReference type="EMBL" id="MBC3873941.1"/>
    </source>
</evidence>
<dbReference type="InterPro" id="IPR011042">
    <property type="entry name" value="6-blade_b-propeller_TolB-like"/>
</dbReference>
<organism evidence="2 3">
    <name type="scientific">Undibacterium flavidum</name>
    <dbReference type="NCBI Taxonomy" id="2762297"/>
    <lineage>
        <taxon>Bacteria</taxon>
        <taxon>Pseudomonadati</taxon>
        <taxon>Pseudomonadota</taxon>
        <taxon>Betaproteobacteria</taxon>
        <taxon>Burkholderiales</taxon>
        <taxon>Oxalobacteraceae</taxon>
        <taxon>Undibacterium</taxon>
    </lineage>
</organism>
<keyword evidence="1" id="KW-0732">Signal</keyword>
<sequence length="738" mass="79871">MRFIILFFLLCCLSACGGDDHTRREAEAVEPPVASLEFVAGQLGGKGNADGPVGRFSHPVGIAVSDTGVIYVKDGNGGPIRKISPDGVVSSILSTAQDAAWFLMRANGGMRSSSLTLDNAGNLFVVGHKSCQIQRLSPQGEFSVYAGQTECGYADGNRGLAKFGQLESMTSDRFGNLYIVDKDNFVVRKVDVFGTVSIVAGQVGVQGSLDGSKSQAKFNWPRNWPANIAVNASGTIYVSDYDDINDSARIRKINNDSTVSTLQIKTADGLSLRSLSFGSGMVTDSLGNLFILDQNEILKITPSGISQVFVGGHLRNQDGYGNVVGFRTWAIGAGENGEEMTNLTIGRLAIDKQDNLYYADTFDSSIRKIRPDTWVTTIAGKHRPDYGRPVDGIGALAKFSQYDFNGYYDELFLDHELRYDLDKDEQGNIIVRHSDQFHVEGELRKVEPNGTVTSLYQWNGVHTWPDQVATDGTKYYISEDRISRRKPNVAVSEPGSFEDFAGSTSFNATPQYNDPVDGKGADAVFFTITASTIDKAGNLFVIDRDRLRVQLFPAPYDNPRIKSDREEGGLIRKVTPDGVVTTVAGSLAEHGYVDGPGKLARFHVPTSIVADRRGNLFVADTYNHVIRKIDSDGNVSTFAGTPLKSGSLDSVGLQASFNKPDLLIFDHQGNLIVADNGNCLIRKITPTGKVTTIAGKAGSRGVIPGQLPASISAIHGMTLDANNTLYIFSERALLKIAL</sequence>
<dbReference type="EMBL" id="JACOGA010000008">
    <property type="protein sequence ID" value="MBC3873941.1"/>
    <property type="molecule type" value="Genomic_DNA"/>
</dbReference>
<dbReference type="RefSeq" id="WP_186941970.1">
    <property type="nucleotide sequence ID" value="NZ_JACOGA010000008.1"/>
</dbReference>
<name>A0ABR6YBD1_9BURK</name>
<dbReference type="Gene3D" id="2.120.10.30">
    <property type="entry name" value="TolB, C-terminal domain"/>
    <property type="match status" value="5"/>
</dbReference>
<dbReference type="SUPFAM" id="SSF101898">
    <property type="entry name" value="NHL repeat"/>
    <property type="match status" value="2"/>
</dbReference>
<feature type="signal peptide" evidence="1">
    <location>
        <begin position="1"/>
        <end position="17"/>
    </location>
</feature>
<comment type="caution">
    <text evidence="2">The sequence shown here is derived from an EMBL/GenBank/DDBJ whole genome shotgun (WGS) entry which is preliminary data.</text>
</comment>
<gene>
    <name evidence="2" type="ORF">H8K55_10090</name>
</gene>
<keyword evidence="3" id="KW-1185">Reference proteome</keyword>
<accession>A0ABR6YBD1</accession>
<proteinExistence type="predicted"/>